<keyword evidence="2" id="KW-1185">Reference proteome</keyword>
<evidence type="ECO:0000313" key="1">
    <source>
        <dbReference type="EMBL" id="QFG06445.1"/>
    </source>
</evidence>
<organism evidence="1 2">
    <name type="scientific">Synechococcus phage S-SCSM1</name>
    <dbReference type="NCBI Taxonomy" id="2588487"/>
    <lineage>
        <taxon>Viruses</taxon>
        <taxon>Duplodnaviria</taxon>
        <taxon>Heunggongvirae</taxon>
        <taxon>Uroviricota</taxon>
        <taxon>Caudoviricetes</taxon>
        <taxon>Pantevenvirales</taxon>
        <taxon>Kyanoviridae</taxon>
        <taxon>Zhoulongquanvirus</taxon>
        <taxon>Zhoulongquanvirus esscess</taxon>
    </lineage>
</organism>
<dbReference type="Proteomes" id="UP000515683">
    <property type="component" value="Segment"/>
</dbReference>
<reference evidence="1" key="1">
    <citation type="submission" date="2019-04" db="EMBL/GenBank/DDBJ databases">
        <title>Genomic and proteomic characterization of cyanophage S-SCSM1 provides new insights into understanding the viral gene diversity and phage-host interactions.</title>
        <authorList>
            <person name="Wang Q."/>
            <person name="Xu Y."/>
            <person name="Jiao N."/>
            <person name="Zhang R."/>
        </authorList>
    </citation>
    <scope>NUCLEOTIDE SEQUENCE [LARGE SCALE GENOMIC DNA]</scope>
</reference>
<proteinExistence type="predicted"/>
<gene>
    <name evidence="1" type="ORF">SSCSM1_182</name>
</gene>
<name>A0A6M2ZJ61_9CAUD</name>
<protein>
    <submittedName>
        <fullName evidence="1">Uncharacterized protein</fullName>
    </submittedName>
</protein>
<dbReference type="EMBL" id="MK867354">
    <property type="protein sequence ID" value="QFG06445.1"/>
    <property type="molecule type" value="Genomic_DNA"/>
</dbReference>
<evidence type="ECO:0000313" key="2">
    <source>
        <dbReference type="Proteomes" id="UP000515683"/>
    </source>
</evidence>
<accession>A0A6M2ZJ61</accession>
<sequence>MTKGFGGFTNNDIDDSKDGKAKVIIDQAEVDNLLRDYKKLKKYMRSPIFELKKMDGTETLISELLEEAKDIDL</sequence>